<proteinExistence type="predicted"/>
<accession>A0A0W8FLD8</accession>
<dbReference type="GO" id="GO:0008260">
    <property type="term" value="F:succinyl-CoA:3-oxo-acid CoA-transferase activity"/>
    <property type="evidence" value="ECO:0007669"/>
    <property type="project" value="UniProtKB-EC"/>
</dbReference>
<dbReference type="PANTHER" id="PTHR13707:SF60">
    <property type="entry name" value="ACETATE COA-TRANSFERASE SUBUNIT ALPHA"/>
    <property type="match status" value="1"/>
</dbReference>
<organism evidence="2">
    <name type="scientific">hydrocarbon metagenome</name>
    <dbReference type="NCBI Taxonomy" id="938273"/>
    <lineage>
        <taxon>unclassified sequences</taxon>
        <taxon>metagenomes</taxon>
        <taxon>ecological metagenomes</taxon>
    </lineage>
</organism>
<dbReference type="Gene3D" id="3.40.1080.10">
    <property type="entry name" value="Glutaconate Coenzyme A-transferase"/>
    <property type="match status" value="2"/>
</dbReference>
<comment type="caution">
    <text evidence="2">The sequence shown here is derived from an EMBL/GenBank/DDBJ whole genome shotgun (WGS) entry which is preliminary data.</text>
</comment>
<dbReference type="Pfam" id="PF01144">
    <property type="entry name" value="CoA_trans"/>
    <property type="match status" value="2"/>
</dbReference>
<dbReference type="AlphaFoldDB" id="A0A0W8FLD8"/>
<dbReference type="PANTHER" id="PTHR13707">
    <property type="entry name" value="KETOACID-COENZYME A TRANSFERASE"/>
    <property type="match status" value="1"/>
</dbReference>
<evidence type="ECO:0000256" key="1">
    <source>
        <dbReference type="ARBA" id="ARBA00022679"/>
    </source>
</evidence>
<dbReference type="SMART" id="SM00882">
    <property type="entry name" value="CoA_trans"/>
    <property type="match status" value="1"/>
</dbReference>
<reference evidence="2" key="1">
    <citation type="journal article" date="2015" name="Proc. Natl. Acad. Sci. U.S.A.">
        <title>Networks of energetic and metabolic interactions define dynamics in microbial communities.</title>
        <authorList>
            <person name="Embree M."/>
            <person name="Liu J.K."/>
            <person name="Al-Bassam M.M."/>
            <person name="Zengler K."/>
        </authorList>
    </citation>
    <scope>NUCLEOTIDE SEQUENCE</scope>
</reference>
<evidence type="ECO:0000313" key="2">
    <source>
        <dbReference type="EMBL" id="KUG21620.1"/>
    </source>
</evidence>
<sequence>MPHEVVSDFFFDIDSCVFLIGGFGGTGVPTKLIEMLARSKSKNHTIITNDTGTKKSGIYPLLKNGKVSKLICSFVGQNKEAEAYLSDIELIFLPQGSLAESIRTGASKIKGFHERILDKYRHTESIYADYSLVRAAKADIYGNLFYDGTEKNFNPIMLMAGKKTFVEVDNYPVKLKLHERMMPGIYVDHILKR</sequence>
<dbReference type="SUPFAM" id="SSF100950">
    <property type="entry name" value="NagB/RpiA/CoA transferase-like"/>
    <property type="match status" value="1"/>
</dbReference>
<dbReference type="EMBL" id="LNQE01001039">
    <property type="protein sequence ID" value="KUG21620.1"/>
    <property type="molecule type" value="Genomic_DNA"/>
</dbReference>
<dbReference type="InterPro" id="IPR004165">
    <property type="entry name" value="CoA_trans_fam_I"/>
</dbReference>
<dbReference type="InterPro" id="IPR037171">
    <property type="entry name" value="NagB/RpiA_transferase-like"/>
</dbReference>
<dbReference type="EC" id="2.8.3.5" evidence="2"/>
<keyword evidence="1 2" id="KW-0808">Transferase</keyword>
<protein>
    <submittedName>
        <fullName evidence="2">Succinyl-coa:3-ketoacid-coenzyme a transferase subunit a</fullName>
        <ecNumber evidence="2">2.8.3.5</ecNumber>
    </submittedName>
</protein>
<gene>
    <name evidence="2" type="ORF">ASZ90_008624</name>
</gene>
<name>A0A0W8FLD8_9ZZZZ</name>